<feature type="non-terminal residue" evidence="2">
    <location>
        <position position="1"/>
    </location>
</feature>
<proteinExistence type="predicted"/>
<evidence type="ECO:0000313" key="3">
    <source>
        <dbReference type="Proteomes" id="UP000485058"/>
    </source>
</evidence>
<dbReference type="Proteomes" id="UP000485058">
    <property type="component" value="Unassembled WGS sequence"/>
</dbReference>
<feature type="domain" description="Peptidase M11 gametolysin" evidence="1">
    <location>
        <begin position="185"/>
        <end position="324"/>
    </location>
</feature>
<dbReference type="InterPro" id="IPR008752">
    <property type="entry name" value="Peptidase_M11"/>
</dbReference>
<reference evidence="2 3" key="1">
    <citation type="submission" date="2020-02" db="EMBL/GenBank/DDBJ databases">
        <title>Draft genome sequence of Haematococcus lacustris strain NIES-144.</title>
        <authorList>
            <person name="Morimoto D."/>
            <person name="Nakagawa S."/>
            <person name="Yoshida T."/>
            <person name="Sawayama S."/>
        </authorList>
    </citation>
    <scope>NUCLEOTIDE SEQUENCE [LARGE SCALE GENOMIC DNA]</scope>
    <source>
        <strain evidence="2 3">NIES-144</strain>
    </source>
</reference>
<evidence type="ECO:0000313" key="2">
    <source>
        <dbReference type="EMBL" id="GFH19348.1"/>
    </source>
</evidence>
<sequence length="325" mass="35047">MLQQRSGDDPCALRLECDTLSIGVFNNVFFVLYRRRHVRAGSRSRSADSAAWDGTLELAMDAEPGKLHAFLRTTAGQGPSGHQLIRTLTLTNWDDFSGQQRWTSGSRVQVVGTSDPNFPVRVTATSVTMLAAATSYWANRFNVPDAQAFAAQSKSSAGDLSVPDQGVRRQATAVRPGLKVLVVRPKFPADCWAGSGATCSKVAWTATMNASDFTGVNTMLSTCTWNGITLGGGVIITDDVDLACPARTQTCGDLFSAVRDTSNAALATTYDLGSFDHLLYDLQNQQTTFPSCTWLGMAALGGRWINMHGNCYAGTTLHEMGHNYN</sequence>
<name>A0A699ZLD0_HAELA</name>
<organism evidence="2 3">
    <name type="scientific">Haematococcus lacustris</name>
    <name type="common">Green alga</name>
    <name type="synonym">Haematococcus pluvialis</name>
    <dbReference type="NCBI Taxonomy" id="44745"/>
    <lineage>
        <taxon>Eukaryota</taxon>
        <taxon>Viridiplantae</taxon>
        <taxon>Chlorophyta</taxon>
        <taxon>core chlorophytes</taxon>
        <taxon>Chlorophyceae</taxon>
        <taxon>CS clade</taxon>
        <taxon>Chlamydomonadales</taxon>
        <taxon>Haematococcaceae</taxon>
        <taxon>Haematococcus</taxon>
    </lineage>
</organism>
<gene>
    <name evidence="2" type="ORF">HaLaN_16285</name>
</gene>
<protein>
    <recommendedName>
        <fullName evidence="1">Peptidase M11 gametolysin domain-containing protein</fullName>
    </recommendedName>
</protein>
<feature type="non-terminal residue" evidence="2">
    <location>
        <position position="325"/>
    </location>
</feature>
<keyword evidence="3" id="KW-1185">Reference proteome</keyword>
<comment type="caution">
    <text evidence="2">The sequence shown here is derived from an EMBL/GenBank/DDBJ whole genome shotgun (WGS) entry which is preliminary data.</text>
</comment>
<dbReference type="EMBL" id="BLLF01001447">
    <property type="protein sequence ID" value="GFH19348.1"/>
    <property type="molecule type" value="Genomic_DNA"/>
</dbReference>
<evidence type="ECO:0000259" key="1">
    <source>
        <dbReference type="Pfam" id="PF05548"/>
    </source>
</evidence>
<dbReference type="Pfam" id="PF05548">
    <property type="entry name" value="Peptidase_M11"/>
    <property type="match status" value="1"/>
</dbReference>
<accession>A0A699ZLD0</accession>
<dbReference type="AlphaFoldDB" id="A0A699ZLD0"/>